<gene>
    <name evidence="2" type="ORF">CATMQ487_12360</name>
</gene>
<dbReference type="InterPro" id="IPR016187">
    <property type="entry name" value="CTDL_fold"/>
</dbReference>
<proteinExistence type="predicted"/>
<accession>A0ABN6PH01</accession>
<dbReference type="Gene3D" id="3.90.1580.10">
    <property type="entry name" value="paralog of FGE (formylglycine-generating enzyme)"/>
    <property type="match status" value="1"/>
</dbReference>
<dbReference type="Proteomes" id="UP001057498">
    <property type="component" value="Chromosome"/>
</dbReference>
<organism evidence="2 3">
    <name type="scientific">Sphaerotilus microaerophilus</name>
    <dbReference type="NCBI Taxonomy" id="2914710"/>
    <lineage>
        <taxon>Bacteria</taxon>
        <taxon>Pseudomonadati</taxon>
        <taxon>Pseudomonadota</taxon>
        <taxon>Betaproteobacteria</taxon>
        <taxon>Burkholderiales</taxon>
        <taxon>Sphaerotilaceae</taxon>
        <taxon>Sphaerotilus</taxon>
    </lineage>
</organism>
<name>A0ABN6PH01_9BURK</name>
<dbReference type="InterPro" id="IPR042095">
    <property type="entry name" value="SUMF_sf"/>
</dbReference>
<dbReference type="RefSeq" id="WP_251972402.1">
    <property type="nucleotide sequence ID" value="NZ_AP025730.1"/>
</dbReference>
<feature type="domain" description="Sulfatase-modifying factor enzyme-like" evidence="1">
    <location>
        <begin position="9"/>
        <end position="105"/>
    </location>
</feature>
<dbReference type="InterPro" id="IPR051043">
    <property type="entry name" value="Sulfatase_Mod_Factor_Kinase"/>
</dbReference>
<dbReference type="Pfam" id="PF03781">
    <property type="entry name" value="FGE-sulfatase"/>
    <property type="match status" value="1"/>
</dbReference>
<evidence type="ECO:0000313" key="2">
    <source>
        <dbReference type="EMBL" id="BDI04266.1"/>
    </source>
</evidence>
<dbReference type="PANTHER" id="PTHR23150">
    <property type="entry name" value="SULFATASE MODIFYING FACTOR 1, 2"/>
    <property type="match status" value="1"/>
</dbReference>
<evidence type="ECO:0000259" key="1">
    <source>
        <dbReference type="Pfam" id="PF03781"/>
    </source>
</evidence>
<dbReference type="SUPFAM" id="SSF56436">
    <property type="entry name" value="C-type lectin-like"/>
    <property type="match status" value="1"/>
</dbReference>
<sequence length="108" mass="11961">MGVFHIKAQANFGGSKTLPVGSLAKNAWELYDLHGNVWEWVQDCSHPNYQSAPADGQAWTTGCADGNRLLRGGGWFNGPRFARSAFRLRSVPSNRDLDIGFRLARMLP</sequence>
<dbReference type="PANTHER" id="PTHR23150:SF19">
    <property type="entry name" value="FORMYLGLYCINE-GENERATING ENZYME"/>
    <property type="match status" value="1"/>
</dbReference>
<keyword evidence="3" id="KW-1185">Reference proteome</keyword>
<evidence type="ECO:0000313" key="3">
    <source>
        <dbReference type="Proteomes" id="UP001057498"/>
    </source>
</evidence>
<protein>
    <recommendedName>
        <fullName evidence="1">Sulfatase-modifying factor enzyme-like domain-containing protein</fullName>
    </recommendedName>
</protein>
<dbReference type="InterPro" id="IPR005532">
    <property type="entry name" value="SUMF_dom"/>
</dbReference>
<reference evidence="2" key="1">
    <citation type="submission" date="2022-04" db="EMBL/GenBank/DDBJ databases">
        <title>Whole genome sequence of Sphaerotilus sp. FB-5.</title>
        <authorList>
            <person name="Takeda M."/>
            <person name="Narihara S."/>
            <person name="Akimoto M."/>
            <person name="Akimoto R."/>
            <person name="Nishiyashiki S."/>
            <person name="Murakami T."/>
        </authorList>
    </citation>
    <scope>NUCLEOTIDE SEQUENCE</scope>
    <source>
        <strain evidence="2">FB-5</strain>
    </source>
</reference>
<dbReference type="EMBL" id="AP025730">
    <property type="protein sequence ID" value="BDI04266.1"/>
    <property type="molecule type" value="Genomic_DNA"/>
</dbReference>